<name>A0A415LFK8_9FIRM</name>
<dbReference type="Proteomes" id="UP000283585">
    <property type="component" value="Unassembled WGS sequence"/>
</dbReference>
<evidence type="ECO:0000313" key="11">
    <source>
        <dbReference type="EMBL" id="RHL47350.1"/>
    </source>
</evidence>
<feature type="transmembrane region" description="Helical" evidence="7">
    <location>
        <begin position="119"/>
        <end position="140"/>
    </location>
</feature>
<dbReference type="EMBL" id="QROE01000006">
    <property type="protein sequence ID" value="RHK93826.1"/>
    <property type="molecule type" value="Genomic_DNA"/>
</dbReference>
<dbReference type="GO" id="GO:0055085">
    <property type="term" value="P:transmembrane transport"/>
    <property type="evidence" value="ECO:0007669"/>
    <property type="project" value="InterPro"/>
</dbReference>
<dbReference type="Pfam" id="PF00528">
    <property type="entry name" value="BPD_transp_1"/>
    <property type="match status" value="1"/>
</dbReference>
<dbReference type="Proteomes" id="UP000285897">
    <property type="component" value="Unassembled WGS sequence"/>
</dbReference>
<dbReference type="Gene3D" id="1.10.3720.10">
    <property type="entry name" value="MetI-like"/>
    <property type="match status" value="1"/>
</dbReference>
<keyword evidence="2 7" id="KW-0813">Transport</keyword>
<feature type="domain" description="ABC transmembrane type-1" evidence="8">
    <location>
        <begin position="82"/>
        <end position="297"/>
    </location>
</feature>
<evidence type="ECO:0000313" key="13">
    <source>
        <dbReference type="Proteomes" id="UP000283585"/>
    </source>
</evidence>
<dbReference type="SUPFAM" id="SSF161098">
    <property type="entry name" value="MetI-like"/>
    <property type="match status" value="1"/>
</dbReference>
<evidence type="ECO:0000256" key="3">
    <source>
        <dbReference type="ARBA" id="ARBA00022475"/>
    </source>
</evidence>
<dbReference type="PANTHER" id="PTHR43005">
    <property type="entry name" value="BLR7065 PROTEIN"/>
    <property type="match status" value="1"/>
</dbReference>
<gene>
    <name evidence="12" type="primary">ycjO_1</name>
    <name evidence="11" type="ORF">DW021_09825</name>
    <name evidence="10" type="ORF">DW040_13300</name>
    <name evidence="9" type="ORF">DWZ12_03655</name>
    <name evidence="12" type="ORF">ROSSTS7063_02127</name>
</gene>
<evidence type="ECO:0000256" key="7">
    <source>
        <dbReference type="RuleBase" id="RU363032"/>
    </source>
</evidence>
<accession>A0A415LFK8</accession>
<keyword evidence="4 7" id="KW-0812">Transmembrane</keyword>
<sequence length="304" mass="33488">MKNLNTVSAGRKTVSMEQKEKKLAVILIAPAVIYLILIMGLPLIWAVYTSLTDKVIGAAQVNFVGLSNYIEIIKDPVFQKSLLNTFIFAFFAVMGKVILGMIMALAMNQPVRGRGGIRVAMILPWTIPTIVSVFAWQWIYSDVGGALNRILMVLHITDHQIGWLSTTSMAMFSVILVNIWRGTPFIAISVLAGLQNISPDLYEAASLDGANVIQRFLYVTLPSVKEVIILSAFVTTVWTLNDFEIVWCMTRGGPSHATELVSTYSYIQGFMNSNIAKSVAASLILVPILVVLVHYITKSSLSEE</sequence>
<dbReference type="PROSITE" id="PS50928">
    <property type="entry name" value="ABC_TM1"/>
    <property type="match status" value="1"/>
</dbReference>
<comment type="similarity">
    <text evidence="7">Belongs to the binding-protein-dependent transport system permease family.</text>
</comment>
<dbReference type="AlphaFoldDB" id="A0A415LFK8"/>
<evidence type="ECO:0000313" key="14">
    <source>
        <dbReference type="Proteomes" id="UP000284267"/>
    </source>
</evidence>
<protein>
    <submittedName>
        <fullName evidence="12">Inner membrane ABC transporter permease protein YcjO</fullName>
    </submittedName>
    <submittedName>
        <fullName evidence="11">Sugar ABC transporter permease</fullName>
    </submittedName>
</protein>
<feature type="transmembrane region" description="Helical" evidence="7">
    <location>
        <begin position="23"/>
        <end position="48"/>
    </location>
</feature>
<reference evidence="12 16" key="2">
    <citation type="submission" date="2019-07" db="EMBL/GenBank/DDBJ databases">
        <authorList>
            <person name="Hibberd C M."/>
            <person name="Gehrig L. J."/>
            <person name="Chang H.-W."/>
            <person name="Venkatesh S."/>
        </authorList>
    </citation>
    <scope>NUCLEOTIDE SEQUENCE [LARGE SCALE GENOMIC DNA]</scope>
    <source>
        <strain evidence="12">Ruminococcus_obeum_SSTS_Bg7063</strain>
    </source>
</reference>
<feature type="transmembrane region" description="Helical" evidence="7">
    <location>
        <begin position="160"/>
        <end position="180"/>
    </location>
</feature>
<dbReference type="EMBL" id="QROS01000006">
    <property type="protein sequence ID" value="RHL47350.1"/>
    <property type="molecule type" value="Genomic_DNA"/>
</dbReference>
<evidence type="ECO:0000256" key="5">
    <source>
        <dbReference type="ARBA" id="ARBA00022989"/>
    </source>
</evidence>
<evidence type="ECO:0000313" key="12">
    <source>
        <dbReference type="EMBL" id="VUX11955.1"/>
    </source>
</evidence>
<evidence type="ECO:0000256" key="1">
    <source>
        <dbReference type="ARBA" id="ARBA00004651"/>
    </source>
</evidence>
<evidence type="ECO:0000313" key="16">
    <source>
        <dbReference type="Proteomes" id="UP000409147"/>
    </source>
</evidence>
<feature type="transmembrane region" description="Helical" evidence="7">
    <location>
        <begin position="279"/>
        <end position="297"/>
    </location>
</feature>
<dbReference type="Proteomes" id="UP000409147">
    <property type="component" value="Unassembled WGS sequence"/>
</dbReference>
<evidence type="ECO:0000259" key="8">
    <source>
        <dbReference type="PROSITE" id="PS50928"/>
    </source>
</evidence>
<proteinExistence type="inferred from homology"/>
<evidence type="ECO:0000313" key="15">
    <source>
        <dbReference type="Proteomes" id="UP000285897"/>
    </source>
</evidence>
<evidence type="ECO:0000256" key="4">
    <source>
        <dbReference type="ARBA" id="ARBA00022692"/>
    </source>
</evidence>
<dbReference type="InterPro" id="IPR035906">
    <property type="entry name" value="MetI-like_sf"/>
</dbReference>
<keyword evidence="16" id="KW-1185">Reference proteome</keyword>
<dbReference type="InterPro" id="IPR000515">
    <property type="entry name" value="MetI-like"/>
</dbReference>
<dbReference type="CDD" id="cd06261">
    <property type="entry name" value="TM_PBP2"/>
    <property type="match status" value="1"/>
</dbReference>
<dbReference type="EMBL" id="QRSS01000003">
    <property type="protein sequence ID" value="RGQ06868.1"/>
    <property type="molecule type" value="Genomic_DNA"/>
</dbReference>
<keyword evidence="6 7" id="KW-0472">Membrane</keyword>
<dbReference type="RefSeq" id="WP_022388436.1">
    <property type="nucleotide sequence ID" value="NZ_CABHNB010000030.1"/>
</dbReference>
<feature type="transmembrane region" description="Helical" evidence="7">
    <location>
        <begin position="86"/>
        <end position="107"/>
    </location>
</feature>
<organism evidence="11 15">
    <name type="scientific">Blautia obeum</name>
    <dbReference type="NCBI Taxonomy" id="40520"/>
    <lineage>
        <taxon>Bacteria</taxon>
        <taxon>Bacillati</taxon>
        <taxon>Bacillota</taxon>
        <taxon>Clostridia</taxon>
        <taxon>Lachnospirales</taxon>
        <taxon>Lachnospiraceae</taxon>
        <taxon>Blautia</taxon>
    </lineage>
</organism>
<keyword evidence="5 7" id="KW-1133">Transmembrane helix</keyword>
<evidence type="ECO:0000256" key="6">
    <source>
        <dbReference type="ARBA" id="ARBA00023136"/>
    </source>
</evidence>
<evidence type="ECO:0000256" key="2">
    <source>
        <dbReference type="ARBA" id="ARBA00022448"/>
    </source>
</evidence>
<keyword evidence="3" id="KW-1003">Cell membrane</keyword>
<evidence type="ECO:0000313" key="9">
    <source>
        <dbReference type="EMBL" id="RGQ06868.1"/>
    </source>
</evidence>
<dbReference type="Proteomes" id="UP000284267">
    <property type="component" value="Unassembled WGS sequence"/>
</dbReference>
<evidence type="ECO:0000313" key="10">
    <source>
        <dbReference type="EMBL" id="RHK93826.1"/>
    </source>
</evidence>
<dbReference type="GO" id="GO:0005886">
    <property type="term" value="C:plasma membrane"/>
    <property type="evidence" value="ECO:0007669"/>
    <property type="project" value="UniProtKB-SubCell"/>
</dbReference>
<dbReference type="PANTHER" id="PTHR43005:SF1">
    <property type="entry name" value="SPERMIDINE_PUTRESCINE TRANSPORT SYSTEM PERMEASE PROTEIN"/>
    <property type="match status" value="1"/>
</dbReference>
<comment type="subcellular location">
    <subcellularLocation>
        <location evidence="1 7">Cell membrane</location>
        <topology evidence="1 7">Multi-pass membrane protein</topology>
    </subcellularLocation>
</comment>
<dbReference type="EMBL" id="CABHNB010000030">
    <property type="protein sequence ID" value="VUX11955.1"/>
    <property type="molecule type" value="Genomic_DNA"/>
</dbReference>
<reference evidence="13 14" key="1">
    <citation type="submission" date="2018-08" db="EMBL/GenBank/DDBJ databases">
        <title>A genome reference for cultivated species of the human gut microbiota.</title>
        <authorList>
            <person name="Zou Y."/>
            <person name="Xue W."/>
            <person name="Luo G."/>
        </authorList>
    </citation>
    <scope>NUCLEOTIDE SEQUENCE [LARGE SCALE GENOMIC DNA]</scope>
    <source>
        <strain evidence="9 13">AF29-2BH</strain>
        <strain evidence="11 15">AF37-6AC</strain>
        <strain evidence="10 14">AF39-4</strain>
    </source>
</reference>